<dbReference type="Proteomes" id="UP000294650">
    <property type="component" value="Unassembled WGS sequence"/>
</dbReference>
<protein>
    <submittedName>
        <fullName evidence="1">Uncharacterized protein</fullName>
    </submittedName>
</protein>
<dbReference type="RefSeq" id="WP_165902090.1">
    <property type="nucleotide sequence ID" value="NZ_SMAN01000007.1"/>
</dbReference>
<gene>
    <name evidence="1" type="ORF">EDD68_10767</name>
</gene>
<comment type="caution">
    <text evidence="1">The sequence shown here is derived from an EMBL/GenBank/DDBJ whole genome shotgun (WGS) entry which is preliminary data.</text>
</comment>
<reference evidence="1 2" key="1">
    <citation type="submission" date="2019-03" db="EMBL/GenBank/DDBJ databases">
        <title>Genomic Encyclopedia of Type Strains, Phase IV (KMG-IV): sequencing the most valuable type-strain genomes for metagenomic binning, comparative biology and taxonomic classification.</title>
        <authorList>
            <person name="Goeker M."/>
        </authorList>
    </citation>
    <scope>NUCLEOTIDE SEQUENCE [LARGE SCALE GENOMIC DNA]</scope>
    <source>
        <strain evidence="1 2">DSM 25894</strain>
    </source>
</reference>
<keyword evidence="2" id="KW-1185">Reference proteome</keyword>
<evidence type="ECO:0000313" key="2">
    <source>
        <dbReference type="Proteomes" id="UP000294650"/>
    </source>
</evidence>
<evidence type="ECO:0000313" key="1">
    <source>
        <dbReference type="EMBL" id="TCT23353.1"/>
    </source>
</evidence>
<dbReference type="EMBL" id="SMAN01000007">
    <property type="protein sequence ID" value="TCT23353.1"/>
    <property type="molecule type" value="Genomic_DNA"/>
</dbReference>
<accession>A0A4R3N8C5</accession>
<organism evidence="1 2">
    <name type="scientific">Melghiribacillus thermohalophilus</name>
    <dbReference type="NCBI Taxonomy" id="1324956"/>
    <lineage>
        <taxon>Bacteria</taxon>
        <taxon>Bacillati</taxon>
        <taxon>Bacillota</taxon>
        <taxon>Bacilli</taxon>
        <taxon>Bacillales</taxon>
        <taxon>Bacillaceae</taxon>
        <taxon>Melghiribacillus</taxon>
    </lineage>
</organism>
<sequence>MNEQKQRIHDALVDLIAQLIKGYSENGASPEEMEALAELIKVALGTKNAL</sequence>
<name>A0A4R3N8C5_9BACI</name>
<proteinExistence type="predicted"/>
<dbReference type="AlphaFoldDB" id="A0A4R3N8C5"/>